<feature type="compositionally biased region" description="Low complexity" evidence="1">
    <location>
        <begin position="419"/>
        <end position="430"/>
    </location>
</feature>
<dbReference type="PANTHER" id="PTHR15503">
    <property type="entry name" value="LDOC1 RELATED"/>
    <property type="match status" value="1"/>
</dbReference>
<feature type="region of interest" description="Disordered" evidence="1">
    <location>
        <begin position="609"/>
        <end position="655"/>
    </location>
</feature>
<dbReference type="InterPro" id="IPR001969">
    <property type="entry name" value="Aspartic_peptidase_AS"/>
</dbReference>
<evidence type="ECO:0000256" key="1">
    <source>
        <dbReference type="SAM" id="MobiDB-lite"/>
    </source>
</evidence>
<accession>A0A843VVM1</accession>
<dbReference type="Proteomes" id="UP000652761">
    <property type="component" value="Unassembled WGS sequence"/>
</dbReference>
<dbReference type="PROSITE" id="PS00141">
    <property type="entry name" value="ASP_PROTEASE"/>
    <property type="match status" value="1"/>
</dbReference>
<dbReference type="InterPro" id="IPR036875">
    <property type="entry name" value="Znf_CCHC_sf"/>
</dbReference>
<reference evidence="3" key="1">
    <citation type="submission" date="2017-07" db="EMBL/GenBank/DDBJ databases">
        <title>Taro Niue Genome Assembly and Annotation.</title>
        <authorList>
            <person name="Atibalentja N."/>
            <person name="Keating K."/>
            <person name="Fields C.J."/>
        </authorList>
    </citation>
    <scope>NUCLEOTIDE SEQUENCE</scope>
    <source>
        <strain evidence="3">Niue_2</strain>
        <tissue evidence="3">Leaf</tissue>
    </source>
</reference>
<proteinExistence type="predicted"/>
<feature type="compositionally biased region" description="Basic and acidic residues" evidence="1">
    <location>
        <begin position="1026"/>
        <end position="1044"/>
    </location>
</feature>
<dbReference type="Gene3D" id="4.10.60.10">
    <property type="entry name" value="Zinc finger, CCHC-type"/>
    <property type="match status" value="1"/>
</dbReference>
<evidence type="ECO:0000259" key="2">
    <source>
        <dbReference type="Pfam" id="PF20167"/>
    </source>
</evidence>
<name>A0A843VVM1_COLES</name>
<feature type="region of interest" description="Disordered" evidence="1">
    <location>
        <begin position="1025"/>
        <end position="1044"/>
    </location>
</feature>
<dbReference type="InterPro" id="IPR032567">
    <property type="entry name" value="RTL1-rel"/>
</dbReference>
<evidence type="ECO:0000313" key="4">
    <source>
        <dbReference type="Proteomes" id="UP000652761"/>
    </source>
</evidence>
<dbReference type="Pfam" id="PF08284">
    <property type="entry name" value="RVP_2"/>
    <property type="match status" value="1"/>
</dbReference>
<feature type="compositionally biased region" description="Low complexity" evidence="1">
    <location>
        <begin position="609"/>
        <end position="638"/>
    </location>
</feature>
<feature type="compositionally biased region" description="Basic residues" evidence="1">
    <location>
        <begin position="646"/>
        <end position="655"/>
    </location>
</feature>
<dbReference type="InterPro" id="IPR046796">
    <property type="entry name" value="Transposase_32_dom"/>
</dbReference>
<organism evidence="3 4">
    <name type="scientific">Colocasia esculenta</name>
    <name type="common">Wild taro</name>
    <name type="synonym">Arum esculentum</name>
    <dbReference type="NCBI Taxonomy" id="4460"/>
    <lineage>
        <taxon>Eukaryota</taxon>
        <taxon>Viridiplantae</taxon>
        <taxon>Streptophyta</taxon>
        <taxon>Embryophyta</taxon>
        <taxon>Tracheophyta</taxon>
        <taxon>Spermatophyta</taxon>
        <taxon>Magnoliopsida</taxon>
        <taxon>Liliopsida</taxon>
        <taxon>Araceae</taxon>
        <taxon>Aroideae</taxon>
        <taxon>Colocasieae</taxon>
        <taxon>Colocasia</taxon>
    </lineage>
</organism>
<dbReference type="GO" id="GO:0003676">
    <property type="term" value="F:nucleic acid binding"/>
    <property type="evidence" value="ECO:0007669"/>
    <property type="project" value="InterPro"/>
</dbReference>
<dbReference type="GO" id="GO:0004190">
    <property type="term" value="F:aspartic-type endopeptidase activity"/>
    <property type="evidence" value="ECO:0007669"/>
    <property type="project" value="InterPro"/>
</dbReference>
<evidence type="ECO:0000313" key="3">
    <source>
        <dbReference type="EMBL" id="MQL97550.1"/>
    </source>
</evidence>
<dbReference type="EMBL" id="NMUH01002066">
    <property type="protein sequence ID" value="MQL97550.1"/>
    <property type="molecule type" value="Genomic_DNA"/>
</dbReference>
<feature type="region of interest" description="Disordered" evidence="1">
    <location>
        <begin position="405"/>
        <end position="450"/>
    </location>
</feature>
<feature type="compositionally biased region" description="Pro residues" evidence="1">
    <location>
        <begin position="437"/>
        <end position="446"/>
    </location>
</feature>
<gene>
    <name evidence="3" type="ORF">Taro_030242</name>
</gene>
<dbReference type="GO" id="GO:0006508">
    <property type="term" value="P:proteolysis"/>
    <property type="evidence" value="ECO:0007669"/>
    <property type="project" value="InterPro"/>
</dbReference>
<dbReference type="Pfam" id="PF20167">
    <property type="entry name" value="Transposase_32"/>
    <property type="match status" value="1"/>
</dbReference>
<dbReference type="PANTHER" id="PTHR15503:SF45">
    <property type="entry name" value="RNA-DIRECTED DNA POLYMERASE HOMOLOG"/>
    <property type="match status" value="1"/>
</dbReference>
<comment type="caution">
    <text evidence="3">The sequence shown here is derived from an EMBL/GenBank/DDBJ whole genome shotgun (WGS) entry which is preliminary data.</text>
</comment>
<protein>
    <recommendedName>
        <fullName evidence="2">Putative plant transposon protein domain-containing protein</fullName>
    </recommendedName>
</protein>
<feature type="domain" description="Putative plant transposon protein" evidence="2">
    <location>
        <begin position="1203"/>
        <end position="1349"/>
    </location>
</feature>
<sequence>MVATGVGVTFWSRRLKVRTALTRPGRPSRSGFLVFDATCSWCLEQGGGGHFDVKAPTGWLYSLRDAPRLRTQPAYGTRRCRDACADRDSFGYRDGHGRDAHGRDAIGRRDGVAMARCVVTAIEIDQPVLFLTVSLFVALEPPREARRGAVVWPDYDSYCSVLCALAPTLTRVEVRSWVEDKTSVDAPDRLTSGETSQQRQGVRQFPCKEGVWSVDTPAVWCSSRSTCSSSCLVIRRLFQNASLVRYPMFFVRQARCAWSLSRELNLESLKVLGMDCSPVVYSVVLVGLHSSSEVEKELVNSNVLFSRVSTRGGRPEHRHAGGVVFFAFYVFFELVQRPDKIQDKSKLVRLGVDGQGLAVDLELASIVVDVCCWFWRVPVMNLMALVWTLTLWRFNTMAPRRCPREGVAEQATRQEAGDSSSPQQTQPLPQDAHGGIVPPPPPPPPQTAQGLDWTQFLEGMAQFVAQHRDAPVPQGGIGRVLREFLQFQPPQFLGQPDPDTARAWLDAVERTFRSMECVPEERVLLASYQLQRDSTVVRYRARFVELGRYAPQIMADESLRTQQFVRGLRSELRHALIVARVTDLDVAYQTAAALEADTLRTRVRSAEVQTQVVPTQPRQQHGSVQTTPRTTTSYASTSVGTTAKSGSRRKFRRDGRSHGVRLPFVTSCAAAADQVIAPSVAAAIAVADAEAAQLVEGTVTVFGFTARVLFDTGASHSFVSEEFLDSLGELSTGESVDLAVELPTGDFVLTSYCLEEGLAVDLELASIVVDVCCWFWRVPVMNLTALVWTMTLWRFKRLRMLMSTLVDVKIFSRDANGRILAVNQVLAAMIVSTRRTLVRVATGFGQITTGSCTGRDGLDVSDRQVATGSCMRSPNWVRMGANFVANPLGVLRPESLKVPGMDCSPVVCSVVLVGLHSRDRLVRTDGQNVTLVPIAFRTRQGSGRGQPLRTRPIGPSHSQEIDGHMCAVKILSWRQPIVPLTPVGGNPCAAKFISKDSDEEAMLSRRLQRILAKKKKFQSGRRYFKKNKDFKRPDGKDQKRNEPLYYECRKPGHMKAECPKLKKPEFRKKDNFKKFRKYKKKAMAAAWENNSDSDSESSCSSDEEKANLAFMANTEDKVTSDSSFDSWFFLVSFLHNPSELFPPESMAAPAIADSLGGYSVEFLTPEQQERFTFVKTKLCGHKEVDIEDLKKNGMSSIVEKINQMQWKGVTTYSEVSYPDLVKAFYVCLRTEADGSLVSSVKGTLIKIDPELLRMLFEVNTSGFSGVHTEDAQEKGLGIVGLGFKLREGKLDINQLNAFNRLLHFIVCQILAPRSATFSSCTKADSDLMFWAIQNKEINVAAVIMERMKFARE</sequence>
<keyword evidence="4" id="KW-1185">Reference proteome</keyword>
<dbReference type="GO" id="GO:0008270">
    <property type="term" value="F:zinc ion binding"/>
    <property type="evidence" value="ECO:0007669"/>
    <property type="project" value="InterPro"/>
</dbReference>
<dbReference type="CDD" id="cd00303">
    <property type="entry name" value="retropepsin_like"/>
    <property type="match status" value="1"/>
</dbReference>
<dbReference type="SUPFAM" id="SSF57756">
    <property type="entry name" value="Retrovirus zinc finger-like domains"/>
    <property type="match status" value="1"/>
</dbReference>